<sequence>MTPYPDQPTPAPTPPTQWVTFSFEAYADGVRTGGRWSAACSARTGGEDRAWLPDDGRALAALPDEAAAYEANPFISNSDVRELPDFRTPRPATVPYEAFASITAPAIRPAGLGATL</sequence>
<gene>
    <name evidence="1" type="ORF">ETD83_22595</name>
</gene>
<accession>A0A5C4J8T8</accession>
<dbReference type="Proteomes" id="UP000309174">
    <property type="component" value="Unassembled WGS sequence"/>
</dbReference>
<keyword evidence="2" id="KW-1185">Reference proteome</keyword>
<evidence type="ECO:0000313" key="1">
    <source>
        <dbReference type="EMBL" id="TMQ95320.1"/>
    </source>
</evidence>
<comment type="caution">
    <text evidence="1">The sequence shown here is derived from an EMBL/GenBank/DDBJ whole genome shotgun (WGS) entry which is preliminary data.</text>
</comment>
<proteinExistence type="predicted"/>
<name>A0A5C4J8T8_9ACTN</name>
<evidence type="ECO:0000313" key="2">
    <source>
        <dbReference type="Proteomes" id="UP000309174"/>
    </source>
</evidence>
<reference evidence="1 2" key="1">
    <citation type="submission" date="2019-05" db="EMBL/GenBank/DDBJ databases">
        <title>Draft genome sequence of Actinomadura sp. 14C53.</title>
        <authorList>
            <person name="Saricaoglu S."/>
            <person name="Isik K."/>
        </authorList>
    </citation>
    <scope>NUCLEOTIDE SEQUENCE [LARGE SCALE GENOMIC DNA]</scope>
    <source>
        <strain evidence="1 2">14C53</strain>
    </source>
</reference>
<protein>
    <submittedName>
        <fullName evidence="1">Uncharacterized protein</fullName>
    </submittedName>
</protein>
<dbReference type="RefSeq" id="WP_138647146.1">
    <property type="nucleotide sequence ID" value="NZ_VCKW01000119.1"/>
</dbReference>
<dbReference type="EMBL" id="VCKW01000119">
    <property type="protein sequence ID" value="TMQ95320.1"/>
    <property type="molecule type" value="Genomic_DNA"/>
</dbReference>
<dbReference type="AlphaFoldDB" id="A0A5C4J8T8"/>
<organism evidence="1 2">
    <name type="scientific">Actinomadura soli</name>
    <dbReference type="NCBI Taxonomy" id="2508997"/>
    <lineage>
        <taxon>Bacteria</taxon>
        <taxon>Bacillati</taxon>
        <taxon>Actinomycetota</taxon>
        <taxon>Actinomycetes</taxon>
        <taxon>Streptosporangiales</taxon>
        <taxon>Thermomonosporaceae</taxon>
        <taxon>Actinomadura</taxon>
    </lineage>
</organism>